<dbReference type="PANTHER" id="PTHR42909:SF1">
    <property type="entry name" value="CARBOHYDRATE KINASE PFKB DOMAIN-CONTAINING PROTEIN"/>
    <property type="match status" value="1"/>
</dbReference>
<dbReference type="Gene3D" id="3.40.1790.10">
    <property type="entry name" value="Indigoidine synthase domain"/>
    <property type="match status" value="1"/>
</dbReference>
<gene>
    <name evidence="6" type="ORF">CFIO01_11035</name>
</gene>
<dbReference type="InterPro" id="IPR007342">
    <property type="entry name" value="PsuG"/>
</dbReference>
<evidence type="ECO:0000313" key="7">
    <source>
        <dbReference type="Proteomes" id="UP000020467"/>
    </source>
</evidence>
<name>A0A010R1N5_9PEZI</name>
<dbReference type="InterPro" id="IPR029056">
    <property type="entry name" value="Ribokinase-like"/>
</dbReference>
<dbReference type="HOGENOM" id="CLU_012201_3_1_1"/>
<dbReference type="GO" id="GO:0005737">
    <property type="term" value="C:cytoplasm"/>
    <property type="evidence" value="ECO:0007669"/>
    <property type="project" value="TreeGrafter"/>
</dbReference>
<dbReference type="SUPFAM" id="SSF53613">
    <property type="entry name" value="Ribokinase-like"/>
    <property type="match status" value="1"/>
</dbReference>
<evidence type="ECO:0000256" key="3">
    <source>
        <dbReference type="ARBA" id="ARBA00023211"/>
    </source>
</evidence>
<dbReference type="eggNOG" id="KOG3009">
    <property type="taxonomic scope" value="Eukaryota"/>
</dbReference>
<dbReference type="EMBL" id="JARH01000294">
    <property type="protein sequence ID" value="EXF82680.1"/>
    <property type="molecule type" value="Genomic_DNA"/>
</dbReference>
<evidence type="ECO:0000256" key="1">
    <source>
        <dbReference type="ARBA" id="ARBA00022723"/>
    </source>
</evidence>
<accession>A0A010R1N5</accession>
<dbReference type="OrthoDB" id="198885at2759"/>
<keyword evidence="7" id="KW-1185">Reference proteome</keyword>
<evidence type="ECO:0000256" key="2">
    <source>
        <dbReference type="ARBA" id="ARBA00022801"/>
    </source>
</evidence>
<keyword evidence="2" id="KW-0378">Hydrolase</keyword>
<dbReference type="InterPro" id="IPR022830">
    <property type="entry name" value="Indigdn_synthA-like"/>
</dbReference>
<evidence type="ECO:0000256" key="4">
    <source>
        <dbReference type="ARBA" id="ARBA00023239"/>
    </source>
</evidence>
<dbReference type="GO" id="GO:0004730">
    <property type="term" value="F:pseudouridylate synthase activity"/>
    <property type="evidence" value="ECO:0007669"/>
    <property type="project" value="InterPro"/>
</dbReference>
<organism evidence="6 7">
    <name type="scientific">Colletotrichum fioriniae PJ7</name>
    <dbReference type="NCBI Taxonomy" id="1445577"/>
    <lineage>
        <taxon>Eukaryota</taxon>
        <taxon>Fungi</taxon>
        <taxon>Dikarya</taxon>
        <taxon>Ascomycota</taxon>
        <taxon>Pezizomycotina</taxon>
        <taxon>Sordariomycetes</taxon>
        <taxon>Hypocreomycetidae</taxon>
        <taxon>Glomerellales</taxon>
        <taxon>Glomerellaceae</taxon>
        <taxon>Colletotrichum</taxon>
        <taxon>Colletotrichum acutatum species complex</taxon>
    </lineage>
</organism>
<dbReference type="GO" id="GO:0016798">
    <property type="term" value="F:hydrolase activity, acting on glycosyl bonds"/>
    <property type="evidence" value="ECO:0007669"/>
    <property type="project" value="UniProtKB-KW"/>
</dbReference>
<evidence type="ECO:0000256" key="5">
    <source>
        <dbReference type="ARBA" id="ARBA00023295"/>
    </source>
</evidence>
<dbReference type="Pfam" id="PF04227">
    <property type="entry name" value="Indigoidine_A"/>
    <property type="match status" value="1"/>
</dbReference>
<sequence length="457" mass="47844">MIVPRSFCRLARQALSQLQLSRQTVGANAARRHMSAAAYQTGGLKNLLRVSEEVADAVATNKPVVALESTIYTHGALGNDLGLEDIVRQGGGVPAVCGILNGEPIVGMTEAEVAYMVDSGTAGKVSRRDVAHLVGLGITGKKVHGGTTIAGTMLLSRLAGIRVFGTGGLGGVHRGGENSLDVSADLTELGRTRVAVVSSGCKGFLDIPRTLEFLETHGAFVATFADGRAGNVDFPAFWARESGTKSPAVVQTEREAAAMILAQESLGIESGMLFANPIPEEYGIPRAEMDAVIETAVTEAIEKGFTGAKNTPYVLGRIRQLTEERSTLANKALVRSNVARATKISVELSKLLNEGVSKSTSSTHVSGYDIAPKPAVKVEEPKSSKADVLVAGSVAIDLSCDYHPLGDKKEVAPHMQTSNPACINQSIGGVGHNVALAAHRVSKDTTVRLCSLIGDDV</sequence>
<comment type="caution">
    <text evidence="6">The sequence shown here is derived from an EMBL/GenBank/DDBJ whole genome shotgun (WGS) entry which is preliminary data.</text>
</comment>
<proteinExistence type="predicted"/>
<dbReference type="KEGG" id="cfj:CFIO01_11035"/>
<dbReference type="Proteomes" id="UP000020467">
    <property type="component" value="Unassembled WGS sequence"/>
</dbReference>
<evidence type="ECO:0000313" key="6">
    <source>
        <dbReference type="EMBL" id="EXF82680.1"/>
    </source>
</evidence>
<keyword evidence="4" id="KW-0456">Lyase</keyword>
<dbReference type="AlphaFoldDB" id="A0A010R1N5"/>
<keyword evidence="1" id="KW-0479">Metal-binding</keyword>
<dbReference type="Gene3D" id="3.40.1190.20">
    <property type="match status" value="1"/>
</dbReference>
<reference evidence="6 7" key="1">
    <citation type="submission" date="2014-02" db="EMBL/GenBank/DDBJ databases">
        <title>The genome sequence of Colletotrichum fioriniae PJ7.</title>
        <authorList>
            <person name="Baroncelli R."/>
            <person name="Thon M.R."/>
        </authorList>
    </citation>
    <scope>NUCLEOTIDE SEQUENCE [LARGE SCALE GENOMIC DNA]</scope>
    <source>
        <strain evidence="6 7">PJ7</strain>
    </source>
</reference>
<protein>
    <submittedName>
        <fullName evidence="6">Indigoidine synthase A like protein</fullName>
    </submittedName>
</protein>
<dbReference type="PANTHER" id="PTHR42909">
    <property type="entry name" value="ZGC:136858"/>
    <property type="match status" value="1"/>
</dbReference>
<dbReference type="SUPFAM" id="SSF110581">
    <property type="entry name" value="Indigoidine synthase A-like"/>
    <property type="match status" value="1"/>
</dbReference>
<dbReference type="GO" id="GO:0046872">
    <property type="term" value="F:metal ion binding"/>
    <property type="evidence" value="ECO:0007669"/>
    <property type="project" value="UniProtKB-KW"/>
</dbReference>
<keyword evidence="3" id="KW-0464">Manganese</keyword>
<keyword evidence="5" id="KW-0326">Glycosidase</keyword>
<dbReference type="STRING" id="1445577.A0A010R1N5"/>